<evidence type="ECO:0000313" key="3">
    <source>
        <dbReference type="Proteomes" id="UP000241769"/>
    </source>
</evidence>
<keyword evidence="2" id="KW-0436">Ligase</keyword>
<dbReference type="InterPro" id="IPR019039">
    <property type="entry name" value="T4-Rnl1-like_N"/>
</dbReference>
<dbReference type="OrthoDB" id="2104336at2759"/>
<dbReference type="InParanoid" id="A0A2P6NTS1"/>
<keyword evidence="3" id="KW-1185">Reference proteome</keyword>
<dbReference type="GO" id="GO:0016874">
    <property type="term" value="F:ligase activity"/>
    <property type="evidence" value="ECO:0007669"/>
    <property type="project" value="UniProtKB-KW"/>
</dbReference>
<gene>
    <name evidence="2" type="ORF">PROFUN_01635</name>
</gene>
<reference evidence="2 3" key="1">
    <citation type="journal article" date="2018" name="Genome Biol. Evol.">
        <title>Multiple Roots of Fruiting Body Formation in Amoebozoa.</title>
        <authorList>
            <person name="Hillmann F."/>
            <person name="Forbes G."/>
            <person name="Novohradska S."/>
            <person name="Ferling I."/>
            <person name="Riege K."/>
            <person name="Groth M."/>
            <person name="Westermann M."/>
            <person name="Marz M."/>
            <person name="Spaller T."/>
            <person name="Winckler T."/>
            <person name="Schaap P."/>
            <person name="Glockner G."/>
        </authorList>
    </citation>
    <scope>NUCLEOTIDE SEQUENCE [LARGE SCALE GENOMIC DNA]</scope>
    <source>
        <strain evidence="2 3">Jena</strain>
    </source>
</reference>
<organism evidence="2 3">
    <name type="scientific">Planoprotostelium fungivorum</name>
    <dbReference type="NCBI Taxonomy" id="1890364"/>
    <lineage>
        <taxon>Eukaryota</taxon>
        <taxon>Amoebozoa</taxon>
        <taxon>Evosea</taxon>
        <taxon>Variosea</taxon>
        <taxon>Cavosteliida</taxon>
        <taxon>Cavosteliaceae</taxon>
        <taxon>Planoprotostelium</taxon>
    </lineage>
</organism>
<dbReference type="AlphaFoldDB" id="A0A2P6NTS1"/>
<dbReference type="Proteomes" id="UP000241769">
    <property type="component" value="Unassembled WGS sequence"/>
</dbReference>
<dbReference type="Pfam" id="PF09511">
    <property type="entry name" value="RNA_lig_T4_1"/>
    <property type="match status" value="1"/>
</dbReference>
<dbReference type="EMBL" id="MDYQ01000021">
    <property type="protein sequence ID" value="PRP87373.1"/>
    <property type="molecule type" value="Genomic_DNA"/>
</dbReference>
<protein>
    <submittedName>
        <fullName evidence="2">RNA ligase</fullName>
    </submittedName>
</protein>
<sequence length="383" mass="44754">MNDPARIDVEKFLTYTVPDHKGVFFVNKKVNIKHRLPSKPGQIDEKTGLFIWNYTSHTEYKKKWDDVTRMCRGLVTTPDGVIVARPFPKFFNSHERDAYKPDGTEEVTVYEKLDGSLGILFWYKDDWRVVTRGSFTSEQSVKARQMLDAHQLSSLEKSFTYMMEIIYPENRIVVDYGPRCDVTMLAVFETASGREVELEGNCADINLVNRYNEYSALSHAELKLSGKNNMEGFVVRYKKGEETHRVKVKLDLYMIAHRNKDTRIDPKKVLEVYVTAKSNATIDSLRARDDFASSFADEFFDVISDWWDRYEVIYNNSVVKFEEDCTELKTIIEGTDEKNRRKVLAVEVQRKNKSWQKAYFWRFDGKSDSVQRVLLESMQPHDK</sequence>
<name>A0A2P6NTS1_9EUKA</name>
<feature type="domain" description="T4 RNA ligase 1-like N-terminal" evidence="1">
    <location>
        <begin position="71"/>
        <end position="252"/>
    </location>
</feature>
<evidence type="ECO:0000259" key="1">
    <source>
        <dbReference type="Pfam" id="PF09511"/>
    </source>
</evidence>
<comment type="caution">
    <text evidence="2">The sequence shown here is derived from an EMBL/GenBank/DDBJ whole genome shotgun (WGS) entry which is preliminary data.</text>
</comment>
<accession>A0A2P6NTS1</accession>
<evidence type="ECO:0000313" key="2">
    <source>
        <dbReference type="EMBL" id="PRP87373.1"/>
    </source>
</evidence>
<proteinExistence type="predicted"/>